<evidence type="ECO:0000256" key="7">
    <source>
        <dbReference type="ARBA" id="ARBA00022603"/>
    </source>
</evidence>
<keyword evidence="11" id="KW-1000">Mitochondrion outer membrane</keyword>
<dbReference type="Pfam" id="PF21549">
    <property type="entry name" value="PRDM2_PR"/>
    <property type="match status" value="1"/>
</dbReference>
<comment type="catalytic activity">
    <reaction evidence="20">
        <text>RX + glutathione = an S-substituted glutathione + a halide anion + H(+)</text>
        <dbReference type="Rhea" id="RHEA:16437"/>
        <dbReference type="ChEBI" id="CHEBI:15378"/>
        <dbReference type="ChEBI" id="CHEBI:16042"/>
        <dbReference type="ChEBI" id="CHEBI:17792"/>
        <dbReference type="ChEBI" id="CHEBI:57925"/>
        <dbReference type="ChEBI" id="CHEBI:90779"/>
        <dbReference type="EC" id="2.5.1.18"/>
    </reaction>
    <physiologicalReaction direction="left-to-right" evidence="20">
        <dbReference type="Rhea" id="RHEA:16438"/>
    </physiologicalReaction>
</comment>
<evidence type="ECO:0000256" key="21">
    <source>
        <dbReference type="SAM" id="MobiDB-lite"/>
    </source>
</evidence>
<keyword evidence="12" id="KW-0256">Endoplasmic reticulum</keyword>
<dbReference type="AlphaFoldDB" id="A0A814R2L1"/>
<evidence type="ECO:0000256" key="5">
    <source>
        <dbReference type="ARBA" id="ARBA00010459"/>
    </source>
</evidence>
<evidence type="ECO:0000256" key="9">
    <source>
        <dbReference type="ARBA" id="ARBA00022691"/>
    </source>
</evidence>
<evidence type="ECO:0000313" key="24">
    <source>
        <dbReference type="Proteomes" id="UP000663828"/>
    </source>
</evidence>
<evidence type="ECO:0000256" key="15">
    <source>
        <dbReference type="ARBA" id="ARBA00023128"/>
    </source>
</evidence>
<keyword evidence="8" id="KW-0808">Transferase</keyword>
<dbReference type="FunFam" id="1.20.120.550:FF:000002">
    <property type="entry name" value="Microsomal glutathione S-transferase 1"/>
    <property type="match status" value="1"/>
</dbReference>
<dbReference type="InterPro" id="IPR001129">
    <property type="entry name" value="Membr-assoc_MAPEG"/>
</dbReference>
<accession>A0A814R2L1</accession>
<feature type="domain" description="SET" evidence="22">
    <location>
        <begin position="103"/>
        <end position="218"/>
    </location>
</feature>
<evidence type="ECO:0000256" key="6">
    <source>
        <dbReference type="ARBA" id="ARBA00012452"/>
    </source>
</evidence>
<feature type="compositionally biased region" description="Basic and acidic residues" evidence="21">
    <location>
        <begin position="1"/>
        <end position="36"/>
    </location>
</feature>
<dbReference type="SMART" id="SM00317">
    <property type="entry name" value="SET"/>
    <property type="match status" value="1"/>
</dbReference>
<evidence type="ECO:0000313" key="23">
    <source>
        <dbReference type="EMBL" id="CAF1126126.1"/>
    </source>
</evidence>
<evidence type="ECO:0000256" key="14">
    <source>
        <dbReference type="ARBA" id="ARBA00022990"/>
    </source>
</evidence>
<keyword evidence="14" id="KW-0007">Acetylation</keyword>
<dbReference type="InterPro" id="IPR040162">
    <property type="entry name" value="MGST1-like"/>
</dbReference>
<dbReference type="EMBL" id="CAJNOR010001347">
    <property type="protein sequence ID" value="CAF1126126.1"/>
    <property type="molecule type" value="Genomic_DNA"/>
</dbReference>
<dbReference type="InterPro" id="IPR046341">
    <property type="entry name" value="SET_dom_sf"/>
</dbReference>
<evidence type="ECO:0000256" key="4">
    <source>
        <dbReference type="ARBA" id="ARBA00004477"/>
    </source>
</evidence>
<sequence>MQYDQDRSRDKKFESSKFKTQESQKKFSRKHSSEHSKYRRLSSGKERKVSKPEFDDARLFCDHCNQYYDNICPYHKQTYIPDRKISKSSLTQLHYRSDLTCPDGIVIKASTISNAGKGVFTNTRLEKNTFFGPYIGLRHSNFKNAQESGYAWSIADKYGKMIYIIDGKDPNTSNWLRYINCPNTIEQQNLQPIQYDRNMFYKTTRTIRPGEELFVYYGDEYARFLGIEPFNADSMEKSIWNTAITKKNMNNQVNYPLYVQRNHSLQCPIGSITMDRFHQRILNESGGPTMSTLYYTLNNTVFTNFAFYSTASIVKLMSMAALTTMKRFSTDAFANPEDLKLARHQSAVVTLDDPDVERLRRNHLNDIENIVPFVLVGFFYVATNPHHDVAYWHFRIFLFSRLAHTVCYQMPLPQPGRFLACAVGYLTTLSMALQVLVSTVM</sequence>
<dbReference type="GO" id="GO:0005634">
    <property type="term" value="C:nucleus"/>
    <property type="evidence" value="ECO:0007669"/>
    <property type="project" value="UniProtKB-SubCell"/>
</dbReference>
<keyword evidence="16" id="KW-0472">Membrane</keyword>
<dbReference type="PROSITE" id="PS50280">
    <property type="entry name" value="SET"/>
    <property type="match status" value="1"/>
</dbReference>
<keyword evidence="13" id="KW-1133">Transmembrane helix</keyword>
<evidence type="ECO:0000256" key="2">
    <source>
        <dbReference type="ARBA" id="ARBA00004123"/>
    </source>
</evidence>
<comment type="similarity">
    <text evidence="5">Belongs to the MAPEG family.</text>
</comment>
<dbReference type="GO" id="GO:0005741">
    <property type="term" value="C:mitochondrial outer membrane"/>
    <property type="evidence" value="ECO:0007669"/>
    <property type="project" value="UniProtKB-SubCell"/>
</dbReference>
<organism evidence="23 24">
    <name type="scientific">Adineta ricciae</name>
    <name type="common">Rotifer</name>
    <dbReference type="NCBI Taxonomy" id="249248"/>
    <lineage>
        <taxon>Eukaryota</taxon>
        <taxon>Metazoa</taxon>
        <taxon>Spiralia</taxon>
        <taxon>Gnathifera</taxon>
        <taxon>Rotifera</taxon>
        <taxon>Eurotatoria</taxon>
        <taxon>Bdelloidea</taxon>
        <taxon>Adinetida</taxon>
        <taxon>Adinetidae</taxon>
        <taxon>Adineta</taxon>
    </lineage>
</organism>
<keyword evidence="9" id="KW-0949">S-adenosyl-L-methionine</keyword>
<dbReference type="Proteomes" id="UP000663828">
    <property type="component" value="Unassembled WGS sequence"/>
</dbReference>
<feature type="region of interest" description="Disordered" evidence="21">
    <location>
        <begin position="1"/>
        <end position="49"/>
    </location>
</feature>
<dbReference type="Pfam" id="PF01124">
    <property type="entry name" value="MAPEG"/>
    <property type="match status" value="1"/>
</dbReference>
<comment type="subunit">
    <text evidence="18">Homotrimer; The trimer binds only one molecule of glutathione.</text>
</comment>
<dbReference type="InterPro" id="IPR001214">
    <property type="entry name" value="SET_dom"/>
</dbReference>
<keyword evidence="15" id="KW-0496">Mitochondrion</keyword>
<evidence type="ECO:0000259" key="22">
    <source>
        <dbReference type="PROSITE" id="PS50280"/>
    </source>
</evidence>
<dbReference type="GO" id="GO:0004364">
    <property type="term" value="F:glutathione transferase activity"/>
    <property type="evidence" value="ECO:0007669"/>
    <property type="project" value="UniProtKB-EC"/>
</dbReference>
<dbReference type="InterPro" id="IPR023352">
    <property type="entry name" value="MAPEG-like_dom_sf"/>
</dbReference>
<dbReference type="PANTHER" id="PTHR10689">
    <property type="entry name" value="MICROSOMAL GLUTATHIONE S-TRANSFERASE 1"/>
    <property type="match status" value="1"/>
</dbReference>
<dbReference type="Gene3D" id="1.20.120.550">
    <property type="entry name" value="Membrane associated eicosanoid/glutathione metabolism-like domain"/>
    <property type="match status" value="1"/>
</dbReference>
<evidence type="ECO:0000256" key="17">
    <source>
        <dbReference type="ARBA" id="ARBA00023242"/>
    </source>
</evidence>
<evidence type="ECO:0000256" key="12">
    <source>
        <dbReference type="ARBA" id="ARBA00022824"/>
    </source>
</evidence>
<dbReference type="GO" id="GO:0032259">
    <property type="term" value="P:methylation"/>
    <property type="evidence" value="ECO:0007669"/>
    <property type="project" value="UniProtKB-KW"/>
</dbReference>
<evidence type="ECO:0000256" key="19">
    <source>
        <dbReference type="ARBA" id="ARBA00039397"/>
    </source>
</evidence>
<dbReference type="EC" id="2.5.1.18" evidence="6"/>
<name>A0A814R2L1_ADIRI</name>
<dbReference type="SUPFAM" id="SSF161084">
    <property type="entry name" value="MAPEG domain-like"/>
    <property type="match status" value="1"/>
</dbReference>
<dbReference type="PANTHER" id="PTHR10689:SF6">
    <property type="entry name" value="MICROSOMAL GLUTATHIONE S-TRANSFERASE 1"/>
    <property type="match status" value="1"/>
</dbReference>
<proteinExistence type="inferred from homology"/>
<evidence type="ECO:0000256" key="16">
    <source>
        <dbReference type="ARBA" id="ARBA00023136"/>
    </source>
</evidence>
<comment type="function">
    <text evidence="1">Conjugation of reduced glutathione to a wide number of exogenous and endogenous hydrophobic electrophiles.</text>
</comment>
<evidence type="ECO:0000256" key="13">
    <source>
        <dbReference type="ARBA" id="ARBA00022989"/>
    </source>
</evidence>
<evidence type="ECO:0000256" key="8">
    <source>
        <dbReference type="ARBA" id="ARBA00022679"/>
    </source>
</evidence>
<evidence type="ECO:0000256" key="3">
    <source>
        <dbReference type="ARBA" id="ARBA00004294"/>
    </source>
</evidence>
<keyword evidence="24" id="KW-1185">Reference proteome</keyword>
<dbReference type="SUPFAM" id="SSF82199">
    <property type="entry name" value="SET domain"/>
    <property type="match status" value="1"/>
</dbReference>
<dbReference type="GO" id="GO:0005789">
    <property type="term" value="C:endoplasmic reticulum membrane"/>
    <property type="evidence" value="ECO:0007669"/>
    <property type="project" value="UniProtKB-SubCell"/>
</dbReference>
<evidence type="ECO:0000256" key="18">
    <source>
        <dbReference type="ARBA" id="ARBA00038540"/>
    </source>
</evidence>
<dbReference type="Gene3D" id="2.170.270.10">
    <property type="entry name" value="SET domain"/>
    <property type="match status" value="1"/>
</dbReference>
<evidence type="ECO:0000256" key="11">
    <source>
        <dbReference type="ARBA" id="ARBA00022787"/>
    </source>
</evidence>
<comment type="caution">
    <text evidence="23">The sequence shown here is derived from an EMBL/GenBank/DDBJ whole genome shotgun (WGS) entry which is preliminary data.</text>
</comment>
<evidence type="ECO:0000256" key="10">
    <source>
        <dbReference type="ARBA" id="ARBA00022692"/>
    </source>
</evidence>
<dbReference type="CDD" id="cd19193">
    <property type="entry name" value="PR-SET_PRDM7_9"/>
    <property type="match status" value="1"/>
</dbReference>
<protein>
    <recommendedName>
        <fullName evidence="19">Microsomal glutathione S-transferase 1</fullName>
        <ecNumber evidence="6">2.5.1.18</ecNumber>
    </recommendedName>
</protein>
<evidence type="ECO:0000256" key="20">
    <source>
        <dbReference type="ARBA" id="ARBA00049385"/>
    </source>
</evidence>
<keyword evidence="17" id="KW-0539">Nucleus</keyword>
<gene>
    <name evidence="23" type="ORF">XAT740_LOCUS19649</name>
</gene>
<evidence type="ECO:0000256" key="1">
    <source>
        <dbReference type="ARBA" id="ARBA00003701"/>
    </source>
</evidence>
<keyword evidence="7" id="KW-0489">Methyltransferase</keyword>
<comment type="subcellular location">
    <subcellularLocation>
        <location evidence="4">Endoplasmic reticulum membrane</location>
        <topology evidence="4">Multi-pass membrane protein</topology>
    </subcellularLocation>
    <subcellularLocation>
        <location evidence="3">Mitochondrion outer membrane</location>
    </subcellularLocation>
    <subcellularLocation>
        <location evidence="2">Nucleus</location>
    </subcellularLocation>
</comment>
<keyword evidence="10" id="KW-0812">Transmembrane</keyword>
<reference evidence="23" key="1">
    <citation type="submission" date="2021-02" db="EMBL/GenBank/DDBJ databases">
        <authorList>
            <person name="Nowell W R."/>
        </authorList>
    </citation>
    <scope>NUCLEOTIDE SEQUENCE</scope>
</reference>
<dbReference type="GO" id="GO:0042054">
    <property type="term" value="F:histone methyltransferase activity"/>
    <property type="evidence" value="ECO:0007669"/>
    <property type="project" value="InterPro"/>
</dbReference>
<dbReference type="InterPro" id="IPR044417">
    <property type="entry name" value="PRDM7_9_PR-SET"/>
</dbReference>